<dbReference type="InterPro" id="IPR032675">
    <property type="entry name" value="LRR_dom_sf"/>
</dbReference>
<dbReference type="Gene3D" id="2.60.40.10">
    <property type="entry name" value="Immunoglobulins"/>
    <property type="match status" value="2"/>
</dbReference>
<dbReference type="PROSITE" id="PS51257">
    <property type="entry name" value="PROKAR_LIPOPROTEIN"/>
    <property type="match status" value="1"/>
</dbReference>
<feature type="domain" description="BACON" evidence="1">
    <location>
        <begin position="156"/>
        <end position="201"/>
    </location>
</feature>
<dbReference type="Proteomes" id="UP000322658">
    <property type="component" value="Unassembled WGS sequence"/>
</dbReference>
<accession>A0A5B3GRL8</accession>
<dbReference type="InterPro" id="IPR024361">
    <property type="entry name" value="BACON"/>
</dbReference>
<comment type="caution">
    <text evidence="2">The sequence shown here is derived from an EMBL/GenBank/DDBJ whole genome shotgun (WGS) entry which is preliminary data.</text>
</comment>
<dbReference type="CDD" id="cd14948">
    <property type="entry name" value="BACON"/>
    <property type="match status" value="2"/>
</dbReference>
<protein>
    <recommendedName>
        <fullName evidence="1">BACON domain-containing protein</fullName>
    </recommendedName>
</protein>
<dbReference type="SUPFAM" id="SSF52058">
    <property type="entry name" value="L domain-like"/>
    <property type="match status" value="1"/>
</dbReference>
<organism evidence="2 3">
    <name type="scientific">Alistipes shahii</name>
    <dbReference type="NCBI Taxonomy" id="328814"/>
    <lineage>
        <taxon>Bacteria</taxon>
        <taxon>Pseudomonadati</taxon>
        <taxon>Bacteroidota</taxon>
        <taxon>Bacteroidia</taxon>
        <taxon>Bacteroidales</taxon>
        <taxon>Rikenellaceae</taxon>
        <taxon>Alistipes</taxon>
    </lineage>
</organism>
<feature type="domain" description="BACON" evidence="1">
    <location>
        <begin position="65"/>
        <end position="119"/>
    </location>
</feature>
<reference evidence="2 3" key="1">
    <citation type="journal article" date="2019" name="Nat. Med.">
        <title>A library of human gut bacterial isolates paired with longitudinal multiomics data enables mechanistic microbiome research.</title>
        <authorList>
            <person name="Poyet M."/>
            <person name="Groussin M."/>
            <person name="Gibbons S.M."/>
            <person name="Avila-Pacheco J."/>
            <person name="Jiang X."/>
            <person name="Kearney S.M."/>
            <person name="Perrotta A.R."/>
            <person name="Berdy B."/>
            <person name="Zhao S."/>
            <person name="Lieberman T.D."/>
            <person name="Swanson P.K."/>
            <person name="Smith M."/>
            <person name="Roesemann S."/>
            <person name="Alexander J.E."/>
            <person name="Rich S.A."/>
            <person name="Livny J."/>
            <person name="Vlamakis H."/>
            <person name="Clish C."/>
            <person name="Bullock K."/>
            <person name="Deik A."/>
            <person name="Scott J."/>
            <person name="Pierce K.A."/>
            <person name="Xavier R.J."/>
            <person name="Alm E.J."/>
        </authorList>
    </citation>
    <scope>NUCLEOTIDE SEQUENCE [LARGE SCALE GENOMIC DNA]</scope>
    <source>
        <strain evidence="2 3">BIOML-A1</strain>
    </source>
</reference>
<dbReference type="AlphaFoldDB" id="A0A5B3GRL8"/>
<name>A0A5B3GRL8_9BACT</name>
<evidence type="ECO:0000259" key="1">
    <source>
        <dbReference type="Pfam" id="PF13004"/>
    </source>
</evidence>
<dbReference type="Gene3D" id="3.80.10.10">
    <property type="entry name" value="Ribonuclease Inhibitor"/>
    <property type="match status" value="1"/>
</dbReference>
<dbReference type="Pfam" id="PF13004">
    <property type="entry name" value="BACON"/>
    <property type="match status" value="2"/>
</dbReference>
<gene>
    <name evidence="2" type="ORF">F2Y07_06810</name>
</gene>
<evidence type="ECO:0000313" key="3">
    <source>
        <dbReference type="Proteomes" id="UP000322658"/>
    </source>
</evidence>
<dbReference type="EMBL" id="VVXJ01000012">
    <property type="protein sequence ID" value="KAA2375952.1"/>
    <property type="molecule type" value="Genomic_DNA"/>
</dbReference>
<dbReference type="InterPro" id="IPR013783">
    <property type="entry name" value="Ig-like_fold"/>
</dbReference>
<evidence type="ECO:0000313" key="2">
    <source>
        <dbReference type="EMBL" id="KAA2375952.1"/>
    </source>
</evidence>
<proteinExistence type="predicted"/>
<dbReference type="RefSeq" id="WP_118406535.1">
    <property type="nucleotide sequence ID" value="NZ_CAUENT010000037.1"/>
</dbReference>
<sequence length="397" mass="44054">MKKMLLGMCLLLCACSESPEQSEKPDEVISIIDRGGIPETVPSQGGTYGVRFSSRENWFVALYYTDSAANWISVSPMSGDSGDGEIFISLKSNTTLADRKCFVRIMAGDSQTTIEIGQARQNSVSLSSQQFWLDAAAGEFQIQVQANVVYQVKIEADWIELASPENESLLTFRAKVNVGDTRTGTIVVSGGGVSAKAEVTQFAPSEIIRFPDAKFKSYLMRYDITGDGEISRQEALRVETISCGGMEIESLEGIEYFPNLTSLHFSNNQVRRLDLSRNTKLNSLGSRFNPLEWLNLGETLPTRYTGGYSWGEDPHFEALTSESFEIISSRMTTLGVYSDMSSQWNNLDLRIVDVSGCPMLESLGCSWGNPKLEEIWLKKGQTTRVSCDSENVRILYK</sequence>